<dbReference type="InterPro" id="IPR036426">
    <property type="entry name" value="Bulb-type_lectin_dom_sf"/>
</dbReference>
<dbReference type="PANTHER" id="PTHR47976:SF7">
    <property type="entry name" value="RECEPTOR-LIKE SERINE_THREONINE-PROTEIN KINASE"/>
    <property type="match status" value="1"/>
</dbReference>
<evidence type="ECO:0000313" key="6">
    <source>
        <dbReference type="EMBL" id="KAK0605705.1"/>
    </source>
</evidence>
<dbReference type="Gene3D" id="2.90.10.10">
    <property type="entry name" value="Bulb-type lectin domain"/>
    <property type="match status" value="1"/>
</dbReference>
<dbReference type="PROSITE" id="PS50927">
    <property type="entry name" value="BULB_LECTIN"/>
    <property type="match status" value="1"/>
</dbReference>
<keyword evidence="4" id="KW-0472">Membrane</keyword>
<dbReference type="Proteomes" id="UP001168877">
    <property type="component" value="Unassembled WGS sequence"/>
</dbReference>
<dbReference type="InterPro" id="IPR001480">
    <property type="entry name" value="Bulb-type_lectin_dom"/>
</dbReference>
<keyword evidence="3" id="KW-0325">Glycoprotein</keyword>
<dbReference type="EMBL" id="JAUESC010000002">
    <property type="protein sequence ID" value="KAK0605705.1"/>
    <property type="molecule type" value="Genomic_DNA"/>
</dbReference>
<protein>
    <recommendedName>
        <fullName evidence="5">Bulb-type lectin domain-containing protein</fullName>
    </recommendedName>
</protein>
<proteinExistence type="predicted"/>
<keyword evidence="2" id="KW-1015">Disulfide bond</keyword>
<evidence type="ECO:0000259" key="5">
    <source>
        <dbReference type="PROSITE" id="PS50927"/>
    </source>
</evidence>
<dbReference type="PANTHER" id="PTHR47976">
    <property type="entry name" value="G-TYPE LECTIN S-RECEPTOR-LIKE SERINE/THREONINE-PROTEIN KINASE SD2-5"/>
    <property type="match status" value="1"/>
</dbReference>
<reference evidence="6" key="2">
    <citation type="submission" date="2023-06" db="EMBL/GenBank/DDBJ databases">
        <authorList>
            <person name="Swenson N.G."/>
            <person name="Wegrzyn J.L."/>
            <person name="Mcevoy S.L."/>
        </authorList>
    </citation>
    <scope>NUCLEOTIDE SEQUENCE</scope>
    <source>
        <strain evidence="6">NS2018</strain>
        <tissue evidence="6">Leaf</tissue>
    </source>
</reference>
<keyword evidence="7" id="KW-1185">Reference proteome</keyword>
<sequence length="765" mass="86033">MHRDHFPLVHYYCYFIIIFFVLSTSSLTTAQQRQSNISRGSSLTPTKTSSWLSKSGLYTFGFYQRGNGYYSVGVFLAGIQEKTVVWTANRDDPLVSGNATLLFTATDGRPVLQTPQDKETNIADISQIVSYASMLDTGNFVLCDTCVFISIMYEKLPEFCASCSSVGHNVANCRWNKGPTKTDTAGIVDPIIKPDPKENPKVRQEYRVKDCLTRIINDVQGHHVDQDAEEAVEITFAVDQTIPNIEEAVNDQLVTANPMQVVVEANDAIPVVSMHTFGTLVEVNNPLASRGAMEINFDASVVVLDNEIFDQLSTEEDIVDKLAENDDFSLTIREIAASEAVNMVSDQAGIEAEWTAVKNRKKRQGKKSPYSEPWVSFADIPRAFWRTLKLQLVCTNHRIGKQPNLWVLASAVNVQIVSITSQQVTLTVNLDQNLHKISFVYANSTSYIMRRDLLNDLWVVHSSNSTSWLVLGNFNVVLGAHEKTGDIHWILGWNSELKFWYDNWLGQPLYHLAGSCTPTNQLISDFYIDGSWNIPLLLPPDFRDSISKTIIVNSSKDSFVWMLSKTGDLTSKEAYSSIRNIGSKREKREERKLVVLNSKRGNLRLVKKSTKRRRNRPTFGGGERNCVKKAGGERTCVKILMQTAENEGATASLSGGEQVAGQMENMDYEQFLKVKRNKWNEKVLINVGSRLKKITTIENIICKEGKHKEFMSSCFKQFTNFPQNSLFSARLVHGVLLREITIDGATENELFISLFISNFCNPVEI</sequence>
<accession>A0AA39TIG8</accession>
<feature type="transmembrane region" description="Helical" evidence="4">
    <location>
        <begin position="12"/>
        <end position="30"/>
    </location>
</feature>
<name>A0AA39TIG8_ACESA</name>
<evidence type="ECO:0000256" key="3">
    <source>
        <dbReference type="ARBA" id="ARBA00023180"/>
    </source>
</evidence>
<dbReference type="SUPFAM" id="SSF51110">
    <property type="entry name" value="alpha-D-mannose-specific plant lectins"/>
    <property type="match status" value="1"/>
</dbReference>
<feature type="domain" description="Bulb-type lectin" evidence="5">
    <location>
        <begin position="34"/>
        <end position="155"/>
    </location>
</feature>
<dbReference type="InterPro" id="IPR051343">
    <property type="entry name" value="G-type_lectin_kinases/EP1-like"/>
</dbReference>
<reference evidence="6" key="1">
    <citation type="journal article" date="2022" name="Plant J.">
        <title>Strategies of tolerance reflected in two North American maple genomes.</title>
        <authorList>
            <person name="McEvoy S.L."/>
            <person name="Sezen U.U."/>
            <person name="Trouern-Trend A."/>
            <person name="McMahon S.M."/>
            <person name="Schaberg P.G."/>
            <person name="Yang J."/>
            <person name="Wegrzyn J.L."/>
            <person name="Swenson N.G."/>
        </authorList>
    </citation>
    <scope>NUCLEOTIDE SEQUENCE</scope>
    <source>
        <strain evidence="6">NS2018</strain>
    </source>
</reference>
<dbReference type="AlphaFoldDB" id="A0AA39TIG8"/>
<keyword evidence="4" id="KW-0812">Transmembrane</keyword>
<organism evidence="6 7">
    <name type="scientific">Acer saccharum</name>
    <name type="common">Sugar maple</name>
    <dbReference type="NCBI Taxonomy" id="4024"/>
    <lineage>
        <taxon>Eukaryota</taxon>
        <taxon>Viridiplantae</taxon>
        <taxon>Streptophyta</taxon>
        <taxon>Embryophyta</taxon>
        <taxon>Tracheophyta</taxon>
        <taxon>Spermatophyta</taxon>
        <taxon>Magnoliopsida</taxon>
        <taxon>eudicotyledons</taxon>
        <taxon>Gunneridae</taxon>
        <taxon>Pentapetalae</taxon>
        <taxon>rosids</taxon>
        <taxon>malvids</taxon>
        <taxon>Sapindales</taxon>
        <taxon>Sapindaceae</taxon>
        <taxon>Hippocastanoideae</taxon>
        <taxon>Acereae</taxon>
        <taxon>Acer</taxon>
    </lineage>
</organism>
<evidence type="ECO:0000313" key="7">
    <source>
        <dbReference type="Proteomes" id="UP001168877"/>
    </source>
</evidence>
<evidence type="ECO:0000256" key="1">
    <source>
        <dbReference type="ARBA" id="ARBA00022729"/>
    </source>
</evidence>
<evidence type="ECO:0000256" key="2">
    <source>
        <dbReference type="ARBA" id="ARBA00023157"/>
    </source>
</evidence>
<keyword evidence="4" id="KW-1133">Transmembrane helix</keyword>
<gene>
    <name evidence="6" type="ORF">LWI29_029853</name>
</gene>
<evidence type="ECO:0000256" key="4">
    <source>
        <dbReference type="SAM" id="Phobius"/>
    </source>
</evidence>
<keyword evidence="1" id="KW-0732">Signal</keyword>
<comment type="caution">
    <text evidence="6">The sequence shown here is derived from an EMBL/GenBank/DDBJ whole genome shotgun (WGS) entry which is preliminary data.</text>
</comment>